<keyword evidence="3" id="KW-0808">Transferase</keyword>
<sequence length="310" mass="34153">MSTGAESSSSSPRVIFVGLGGGSCSGKTTLAKHILKILKDAGDEDSFILHQDDFAPREQDLPLAWNGDEQVRDWDTPHGSIDFAKMYDALRYISKHAVTPPEFNSHDKLNVLPNVAVPPELYSRWASRFKEAIGAGDKSQKIVIVLVDGFLTYFDPRVRAELDVRFFTRCSRQIMKSRRAKRSYITAEENLWSDPPGYYDNIVWPAYVLAHKGMFENEDVEKGALLQPQPPETSASQSNSNRSASGNGEAESSLSEAVAKEGPPGGPVRGLIILDERHEDNNGSSAEIPGQAVTMAEMVDRACSEIIKRL</sequence>
<dbReference type="AlphaFoldDB" id="A0AAN6GRG6"/>
<dbReference type="PANTHER" id="PTHR10285">
    <property type="entry name" value="URIDINE KINASE"/>
    <property type="match status" value="1"/>
</dbReference>
<evidence type="ECO:0000313" key="3">
    <source>
        <dbReference type="EMBL" id="KAK0553043.1"/>
    </source>
</evidence>
<dbReference type="Gene3D" id="3.40.50.300">
    <property type="entry name" value="P-loop containing nucleotide triphosphate hydrolases"/>
    <property type="match status" value="1"/>
</dbReference>
<dbReference type="GO" id="GO:0005524">
    <property type="term" value="F:ATP binding"/>
    <property type="evidence" value="ECO:0007669"/>
    <property type="project" value="InterPro"/>
</dbReference>
<dbReference type="Proteomes" id="UP001176517">
    <property type="component" value="Unassembled WGS sequence"/>
</dbReference>
<dbReference type="GO" id="GO:0016301">
    <property type="term" value="F:kinase activity"/>
    <property type="evidence" value="ECO:0007669"/>
    <property type="project" value="UniProtKB-KW"/>
</dbReference>
<dbReference type="Pfam" id="PF00485">
    <property type="entry name" value="PRK"/>
    <property type="match status" value="1"/>
</dbReference>
<reference evidence="3" key="1">
    <citation type="journal article" date="2023" name="PhytoFront">
        <title>Draft Genome Resources of Seven Strains of Tilletia horrida, Causal Agent of Kernel Smut of Rice.</title>
        <authorList>
            <person name="Khanal S."/>
            <person name="Antony Babu S."/>
            <person name="Zhou X.G."/>
        </authorList>
    </citation>
    <scope>NUCLEOTIDE SEQUENCE</scope>
    <source>
        <strain evidence="3">TX6</strain>
    </source>
</reference>
<dbReference type="InterPro" id="IPR027417">
    <property type="entry name" value="P-loop_NTPase"/>
</dbReference>
<evidence type="ECO:0000256" key="1">
    <source>
        <dbReference type="SAM" id="MobiDB-lite"/>
    </source>
</evidence>
<gene>
    <name evidence="3" type="primary">NRK1</name>
    <name evidence="3" type="ORF">OC846_002659</name>
</gene>
<evidence type="ECO:0000259" key="2">
    <source>
        <dbReference type="Pfam" id="PF00485"/>
    </source>
</evidence>
<dbReference type="SUPFAM" id="SSF52540">
    <property type="entry name" value="P-loop containing nucleoside triphosphate hydrolases"/>
    <property type="match status" value="1"/>
</dbReference>
<comment type="caution">
    <text evidence="3">The sequence shown here is derived from an EMBL/GenBank/DDBJ whole genome shotgun (WGS) entry which is preliminary data.</text>
</comment>
<feature type="domain" description="Phosphoribulokinase/uridine kinase" evidence="2">
    <location>
        <begin position="17"/>
        <end position="182"/>
    </location>
</feature>
<keyword evidence="4" id="KW-1185">Reference proteome</keyword>
<organism evidence="3 4">
    <name type="scientific">Tilletia horrida</name>
    <dbReference type="NCBI Taxonomy" id="155126"/>
    <lineage>
        <taxon>Eukaryota</taxon>
        <taxon>Fungi</taxon>
        <taxon>Dikarya</taxon>
        <taxon>Basidiomycota</taxon>
        <taxon>Ustilaginomycotina</taxon>
        <taxon>Exobasidiomycetes</taxon>
        <taxon>Tilletiales</taxon>
        <taxon>Tilletiaceae</taxon>
        <taxon>Tilletia</taxon>
    </lineage>
</organism>
<keyword evidence="3" id="KW-0418">Kinase</keyword>
<proteinExistence type="predicted"/>
<dbReference type="InterPro" id="IPR006083">
    <property type="entry name" value="PRK/URK"/>
</dbReference>
<accession>A0AAN6GRG6</accession>
<feature type="compositionally biased region" description="Low complexity" evidence="1">
    <location>
        <begin position="234"/>
        <end position="248"/>
    </location>
</feature>
<evidence type="ECO:0000313" key="4">
    <source>
        <dbReference type="Proteomes" id="UP001176517"/>
    </source>
</evidence>
<name>A0AAN6GRG6_9BASI</name>
<dbReference type="EMBL" id="JAPDMZ010000055">
    <property type="protein sequence ID" value="KAK0553043.1"/>
    <property type="molecule type" value="Genomic_DNA"/>
</dbReference>
<protein>
    <submittedName>
        <fullName evidence="3">Ribosylnicotinamide kinase</fullName>
    </submittedName>
</protein>
<dbReference type="CDD" id="cd02024">
    <property type="entry name" value="NRK1"/>
    <property type="match status" value="1"/>
</dbReference>
<feature type="region of interest" description="Disordered" evidence="1">
    <location>
        <begin position="226"/>
        <end position="292"/>
    </location>
</feature>